<evidence type="ECO:0000313" key="3">
    <source>
        <dbReference type="EMBL" id="URE12235.1"/>
    </source>
</evidence>
<feature type="transmembrane region" description="Helical" evidence="1">
    <location>
        <begin position="44"/>
        <end position="64"/>
    </location>
</feature>
<dbReference type="AlphaFoldDB" id="A0A9E7GCP2"/>
<dbReference type="EMBL" id="CP097508">
    <property type="protein sequence ID" value="URE10540.1"/>
    <property type="molecule type" value="Genomic_DNA"/>
</dbReference>
<keyword evidence="1" id="KW-0472">Membrane</keyword>
<sequence>MNRRPLAVDRATVYSRFHCFRHFTIVVIVECDLLVALFDSFGLFLTVCLIVSLVNLEGPCCTRIHQHLSKRVK</sequence>
<keyword evidence="4" id="KW-1185">Reference proteome</keyword>
<evidence type="ECO:0000313" key="4">
    <source>
        <dbReference type="Proteomes" id="UP001055439"/>
    </source>
</evidence>
<keyword evidence="1" id="KW-1133">Transmembrane helix</keyword>
<reference evidence="3" key="1">
    <citation type="submission" date="2022-05" db="EMBL/GenBank/DDBJ databases">
        <title>The Musa troglodytarum L. genome provides insights into the mechanism of non-climacteric behaviour and enrichment of carotenoids.</title>
        <authorList>
            <person name="Wang J."/>
        </authorList>
    </citation>
    <scope>NUCLEOTIDE SEQUENCE</scope>
    <source>
        <tissue evidence="3">Leaf</tissue>
    </source>
</reference>
<evidence type="ECO:0000256" key="1">
    <source>
        <dbReference type="SAM" id="Phobius"/>
    </source>
</evidence>
<protein>
    <submittedName>
        <fullName evidence="3">Uncharacterized protein</fullName>
    </submittedName>
</protein>
<gene>
    <name evidence="3" type="ORF">MUK42_12234</name>
    <name evidence="2" type="ORF">MUK42_21299</name>
</gene>
<dbReference type="Proteomes" id="UP001055439">
    <property type="component" value="Chromosome 6"/>
</dbReference>
<accession>A0A9E7GCP2</accession>
<evidence type="ECO:0000313" key="2">
    <source>
        <dbReference type="EMBL" id="URE10540.1"/>
    </source>
</evidence>
<dbReference type="EMBL" id="CP097508">
    <property type="protein sequence ID" value="URE12235.1"/>
    <property type="molecule type" value="Genomic_DNA"/>
</dbReference>
<keyword evidence="1" id="KW-0812">Transmembrane</keyword>
<proteinExistence type="predicted"/>
<name>A0A9E7GCP2_9LILI</name>
<organism evidence="3 4">
    <name type="scientific">Musa troglodytarum</name>
    <name type="common">fe'i banana</name>
    <dbReference type="NCBI Taxonomy" id="320322"/>
    <lineage>
        <taxon>Eukaryota</taxon>
        <taxon>Viridiplantae</taxon>
        <taxon>Streptophyta</taxon>
        <taxon>Embryophyta</taxon>
        <taxon>Tracheophyta</taxon>
        <taxon>Spermatophyta</taxon>
        <taxon>Magnoliopsida</taxon>
        <taxon>Liliopsida</taxon>
        <taxon>Zingiberales</taxon>
        <taxon>Musaceae</taxon>
        <taxon>Musa</taxon>
    </lineage>
</organism>